<keyword evidence="3" id="KW-0443">Lipid metabolism</keyword>
<dbReference type="InterPro" id="IPR016986">
    <property type="entry name" value="UCP031982_abhydr"/>
</dbReference>
<protein>
    <recommendedName>
        <fullName evidence="6">Lipoprotein signal peptide</fullName>
    </recommendedName>
</protein>
<evidence type="ECO:0008006" key="6">
    <source>
        <dbReference type="Google" id="ProtNLM"/>
    </source>
</evidence>
<dbReference type="PANTHER" id="PTHR10272:SF0">
    <property type="entry name" value="PLATELET-ACTIVATING FACTOR ACETYLHYDROLASE"/>
    <property type="match status" value="1"/>
</dbReference>
<keyword evidence="1" id="KW-0378">Hydrolase</keyword>
<dbReference type="AlphaFoldDB" id="A0A7J0BF39"/>
<proteinExistence type="predicted"/>
<name>A0A7J0BF39_9BACT</name>
<dbReference type="PIRSF" id="PIRSF031982">
    <property type="entry name" value="UCP031982_abhydr"/>
    <property type="match status" value="1"/>
</dbReference>
<dbReference type="PANTHER" id="PTHR10272">
    <property type="entry name" value="PLATELET-ACTIVATING FACTOR ACETYLHYDROLASE"/>
    <property type="match status" value="1"/>
</dbReference>
<keyword evidence="5" id="KW-1185">Reference proteome</keyword>
<dbReference type="Gene3D" id="3.40.50.1820">
    <property type="entry name" value="alpha/beta hydrolase"/>
    <property type="match status" value="1"/>
</dbReference>
<dbReference type="Proteomes" id="UP000503840">
    <property type="component" value="Unassembled WGS sequence"/>
</dbReference>
<gene>
    <name evidence="4" type="ORF">DSM101010T_01560</name>
</gene>
<sequence length="329" mass="35969">MGAGESDGGRVGLHILNAWEENSGSRIAIYVWYPTIRPERPVFLEPYTLSAAREGMPEEGKFPVILLSHAAAESGLSHHDTAEFLARRGFVVIAPTHPGDNYLDTSRIYTEHQVTDRPYHLQQALDVVAAHPELGPIADMSSIGVIGYGAGAAGAMLLAGAVPDPAGLRTYCTRAGMDDPYCSEWSHARLARFMEKTPQQLLPVEGRAWQDPRVRCLALLAPGYGMLFTAQGVASMQVPVVMIEAEQDAMNMPDLHARYLRTLLPESTSYFILSDATSFTLHSVCSERMQANYPAICRDSGSADREAVHKAVNDILLRFFGNKLQGKAL</sequence>
<dbReference type="GO" id="GO:0003847">
    <property type="term" value="F:1-alkyl-2-acetylglycerophosphocholine esterase activity"/>
    <property type="evidence" value="ECO:0007669"/>
    <property type="project" value="TreeGrafter"/>
</dbReference>
<evidence type="ECO:0000256" key="3">
    <source>
        <dbReference type="ARBA" id="ARBA00023098"/>
    </source>
</evidence>
<accession>A0A7J0BF39</accession>
<evidence type="ECO:0000256" key="2">
    <source>
        <dbReference type="ARBA" id="ARBA00022963"/>
    </source>
</evidence>
<evidence type="ECO:0000313" key="4">
    <source>
        <dbReference type="EMBL" id="GFM31791.1"/>
    </source>
</evidence>
<evidence type="ECO:0000256" key="1">
    <source>
        <dbReference type="ARBA" id="ARBA00022801"/>
    </source>
</evidence>
<dbReference type="InterPro" id="IPR029058">
    <property type="entry name" value="AB_hydrolase_fold"/>
</dbReference>
<organism evidence="4 5">
    <name type="scientific">Desulfovibrio subterraneus</name>
    <dbReference type="NCBI Taxonomy" id="2718620"/>
    <lineage>
        <taxon>Bacteria</taxon>
        <taxon>Pseudomonadati</taxon>
        <taxon>Thermodesulfobacteriota</taxon>
        <taxon>Desulfovibrionia</taxon>
        <taxon>Desulfovibrionales</taxon>
        <taxon>Desulfovibrionaceae</taxon>
        <taxon>Desulfovibrio</taxon>
    </lineage>
</organism>
<dbReference type="SUPFAM" id="SSF53474">
    <property type="entry name" value="alpha/beta-Hydrolases"/>
    <property type="match status" value="1"/>
</dbReference>
<dbReference type="GO" id="GO:0016042">
    <property type="term" value="P:lipid catabolic process"/>
    <property type="evidence" value="ECO:0007669"/>
    <property type="project" value="UniProtKB-KW"/>
</dbReference>
<dbReference type="EMBL" id="BLVO01000004">
    <property type="protein sequence ID" value="GFM31791.1"/>
    <property type="molecule type" value="Genomic_DNA"/>
</dbReference>
<keyword evidence="2" id="KW-0442">Lipid degradation</keyword>
<comment type="caution">
    <text evidence="4">The sequence shown here is derived from an EMBL/GenBank/DDBJ whole genome shotgun (WGS) entry which is preliminary data.</text>
</comment>
<reference evidence="4 5" key="1">
    <citation type="submission" date="2020-05" db="EMBL/GenBank/DDBJ databases">
        <title>Draft genome sequence of Desulfovibrio sp. strain HN2T.</title>
        <authorList>
            <person name="Ueno A."/>
            <person name="Tamazawa S."/>
            <person name="Tamamura S."/>
            <person name="Murakami T."/>
            <person name="Kiyama T."/>
            <person name="Inomata H."/>
            <person name="Amano Y."/>
            <person name="Miyakawa K."/>
            <person name="Tamaki H."/>
            <person name="Naganuma T."/>
            <person name="Kaneko K."/>
        </authorList>
    </citation>
    <scope>NUCLEOTIDE SEQUENCE [LARGE SCALE GENOMIC DNA]</scope>
    <source>
        <strain evidence="4 5">HN2</strain>
    </source>
</reference>
<evidence type="ECO:0000313" key="5">
    <source>
        <dbReference type="Proteomes" id="UP000503840"/>
    </source>
</evidence>